<dbReference type="SUPFAM" id="SSF101112">
    <property type="entry name" value="Oxygen-evolving enhancer protein 3"/>
    <property type="match status" value="1"/>
</dbReference>
<organism evidence="4">
    <name type="scientific">Lyngbya confervoides BDU141951</name>
    <dbReference type="NCBI Taxonomy" id="1574623"/>
    <lineage>
        <taxon>Bacteria</taxon>
        <taxon>Bacillati</taxon>
        <taxon>Cyanobacteriota</taxon>
        <taxon>Cyanophyceae</taxon>
        <taxon>Oscillatoriophycideae</taxon>
        <taxon>Oscillatoriales</taxon>
        <taxon>Microcoleaceae</taxon>
        <taxon>Lyngbya</taxon>
    </lineage>
</organism>
<comment type="caution">
    <text evidence="4">The sequence shown here is derived from an EMBL/GenBank/DDBJ whole genome shotgun (WGS) entry which is preliminary data.</text>
</comment>
<evidence type="ECO:0000256" key="2">
    <source>
        <dbReference type="ARBA" id="ARBA00023078"/>
    </source>
</evidence>
<keyword evidence="2" id="KW-0793">Thylakoid</keyword>
<dbReference type="GO" id="GO:0005509">
    <property type="term" value="F:calcium ion binding"/>
    <property type="evidence" value="ECO:0007669"/>
    <property type="project" value="InterPro"/>
</dbReference>
<dbReference type="Pfam" id="PF05757">
    <property type="entry name" value="PsbQ"/>
    <property type="match status" value="1"/>
</dbReference>
<name>A0A0C1YM17_9CYAN</name>
<dbReference type="Gene3D" id="1.20.120.290">
    <property type="entry name" value="Oxygen-evolving enhancer protein 3 (PsbQ), four-helix up-down bundle"/>
    <property type="match status" value="1"/>
</dbReference>
<reference evidence="4" key="3">
    <citation type="submission" date="2020-02" db="EMBL/GenBank/DDBJ databases">
        <authorList>
            <person name="Sarangi A.N."/>
            <person name="Ghosh S."/>
            <person name="Mukherjee M."/>
            <person name="Tripathy S."/>
        </authorList>
    </citation>
    <scope>NUCLEOTIDE SEQUENCE</scope>
    <source>
        <strain evidence="4">BDU141951</strain>
    </source>
</reference>
<dbReference type="GO" id="GO:0009654">
    <property type="term" value="C:photosystem II oxygen evolving complex"/>
    <property type="evidence" value="ECO:0007669"/>
    <property type="project" value="InterPro"/>
</dbReference>
<evidence type="ECO:0000313" key="4">
    <source>
        <dbReference type="EMBL" id="NEV67770.1"/>
    </source>
</evidence>
<dbReference type="AlphaFoldDB" id="A0A0C1YM17"/>
<dbReference type="EMBL" id="JTHE02000003">
    <property type="protein sequence ID" value="NEV67770.1"/>
    <property type="molecule type" value="Genomic_DNA"/>
</dbReference>
<gene>
    <name evidence="4" type="primary">psbQ</name>
    <name evidence="4" type="ORF">QQ91_011645</name>
</gene>
<reference evidence="4" key="1">
    <citation type="submission" date="2014-11" db="EMBL/GenBank/DDBJ databases">
        <authorList>
            <person name="Malar M.C."/>
            <person name="Sen D."/>
            <person name="Tripathy S."/>
        </authorList>
    </citation>
    <scope>NUCLEOTIDE SEQUENCE</scope>
    <source>
        <strain evidence="4">BDU141951</strain>
    </source>
</reference>
<proteinExistence type="predicted"/>
<dbReference type="NCBIfam" id="TIGR03042">
    <property type="entry name" value="PS_II_psbQ_bact"/>
    <property type="match status" value="1"/>
</dbReference>
<dbReference type="InterPro" id="IPR017487">
    <property type="entry name" value="PSII_PsbQ_cyanobac"/>
</dbReference>
<keyword evidence="3" id="KW-0472">Membrane</keyword>
<evidence type="ECO:0000256" key="1">
    <source>
        <dbReference type="ARBA" id="ARBA00004370"/>
    </source>
</evidence>
<dbReference type="InterPro" id="IPR023222">
    <property type="entry name" value="PsbQ-like_dom_sf"/>
</dbReference>
<dbReference type="GO" id="GO:0015979">
    <property type="term" value="P:photosynthesis"/>
    <property type="evidence" value="ECO:0007669"/>
    <property type="project" value="InterPro"/>
</dbReference>
<accession>A0A0C1YM17</accession>
<sequence length="151" mass="17099">MKWFRLRPVLSVVLAVVATCIVGCGGAEVAQPTTYSSDQIAQLEIFAPRVIELRDRFPELEDYIQNKNWVDISSFIHGPMGELRVRLDRVAVRLLPQDAKQAKYYAEEIGTHLEKLDAAAEDYNQIEAGKQYREALDDFNAFVELVPDLSV</sequence>
<dbReference type="GO" id="GO:0019898">
    <property type="term" value="C:extrinsic component of membrane"/>
    <property type="evidence" value="ECO:0007669"/>
    <property type="project" value="InterPro"/>
</dbReference>
<comment type="subcellular location">
    <subcellularLocation>
        <location evidence="1">Membrane</location>
    </subcellularLocation>
</comment>
<dbReference type="InterPro" id="IPR008797">
    <property type="entry name" value="PSII_PsbQ"/>
</dbReference>
<evidence type="ECO:0000256" key="3">
    <source>
        <dbReference type="ARBA" id="ARBA00023136"/>
    </source>
</evidence>
<reference evidence="4" key="2">
    <citation type="journal article" date="2015" name="Genome Announc.">
        <title>Draft Genome Sequence of Filamentous Marine Cyanobacterium Lyngbya confervoides Strain BDU141951.</title>
        <authorList>
            <person name="Chandrababunaidu M.M."/>
            <person name="Sen D."/>
            <person name="Tripathy S."/>
        </authorList>
    </citation>
    <scope>NUCLEOTIDE SEQUENCE</scope>
    <source>
        <strain evidence="4">BDU141951</strain>
    </source>
</reference>
<protein>
    <submittedName>
        <fullName evidence="4">Photosystem II protein PsbQ</fullName>
    </submittedName>
</protein>